<dbReference type="RefSeq" id="WP_229838556.1">
    <property type="nucleotide sequence ID" value="NZ_BNAG01000002.1"/>
</dbReference>
<dbReference type="Proteomes" id="UP000658258">
    <property type="component" value="Unassembled WGS sequence"/>
</dbReference>
<reference evidence="2" key="1">
    <citation type="journal article" date="2019" name="Int. J. Syst. Evol. Microbiol.">
        <title>The Global Catalogue of Microorganisms (GCM) 10K type strain sequencing project: providing services to taxonomists for standard genome sequencing and annotation.</title>
        <authorList>
            <consortium name="The Broad Institute Genomics Platform"/>
            <consortium name="The Broad Institute Genome Sequencing Center for Infectious Disease"/>
            <person name="Wu L."/>
            <person name="Ma J."/>
        </authorList>
    </citation>
    <scope>NUCLEOTIDE SEQUENCE [LARGE SCALE GENOMIC DNA]</scope>
    <source>
        <strain evidence="2">CGMCC 1.15111</strain>
    </source>
</reference>
<dbReference type="EMBL" id="BNAG01000002">
    <property type="protein sequence ID" value="GHE59154.1"/>
    <property type="molecule type" value="Genomic_DNA"/>
</dbReference>
<organism evidence="1 2">
    <name type="scientific">Roseivirga thermotolerans</name>
    <dbReference type="NCBI Taxonomy" id="1758176"/>
    <lineage>
        <taxon>Bacteria</taxon>
        <taxon>Pseudomonadati</taxon>
        <taxon>Bacteroidota</taxon>
        <taxon>Cytophagia</taxon>
        <taxon>Cytophagales</taxon>
        <taxon>Roseivirgaceae</taxon>
        <taxon>Roseivirga</taxon>
    </lineage>
</organism>
<gene>
    <name evidence="1" type="ORF">GCM10011340_12200</name>
</gene>
<keyword evidence="2" id="KW-1185">Reference proteome</keyword>
<comment type="caution">
    <text evidence="1">The sequence shown here is derived from an EMBL/GenBank/DDBJ whole genome shotgun (WGS) entry which is preliminary data.</text>
</comment>
<name>A0ABQ3I864_9BACT</name>
<accession>A0ABQ3I864</accession>
<sequence>MIKQVLLISGIFIFLAIQPLSAQIITDNQRVEEQLLASTKQLNQFFSRFNGEEDTRGREFEPDDRQYRNSRLRKRYLSILFDEENAGFSESLFQEFVDRVTSDADPVFLSLRSDNWFAVVNTTFAYKGKSVPLTLYMQIQQEGLGYEWVISDLSFEPYKSLFNKQRGQTKEFLHPMSHELDFMNLRKAMVKNGSPESYTLADFKPDFLTLFLYEVKMGHLVFETVNRVNFHFFTVDGWYFSLSNFNRPGYNTGWLISDLLKINAQQKQDLLKLLYDKN</sequence>
<evidence type="ECO:0000313" key="1">
    <source>
        <dbReference type="EMBL" id="GHE59154.1"/>
    </source>
</evidence>
<proteinExistence type="predicted"/>
<evidence type="ECO:0000313" key="2">
    <source>
        <dbReference type="Proteomes" id="UP000658258"/>
    </source>
</evidence>
<protein>
    <submittedName>
        <fullName evidence="1">Uncharacterized protein</fullName>
    </submittedName>
</protein>